<dbReference type="Proteomes" id="UP001054945">
    <property type="component" value="Unassembled WGS sequence"/>
</dbReference>
<protein>
    <submittedName>
        <fullName evidence="1">Uncharacterized protein</fullName>
    </submittedName>
</protein>
<sequence length="107" mass="12038">MNDFSPRLSKLPSTMPQCPWPFPWRGGRTKGEKKKNRETHLGRVHCTTTFASLQNFCCGKFVPWNTNVNALGVSGLRDVQEVVVVLFSFLDVAVIQLLVLDCLDESL</sequence>
<gene>
    <name evidence="1" type="ORF">CEXT_485051</name>
</gene>
<dbReference type="EMBL" id="BPLR01005702">
    <property type="protein sequence ID" value="GIY04373.1"/>
    <property type="molecule type" value="Genomic_DNA"/>
</dbReference>
<proteinExistence type="predicted"/>
<evidence type="ECO:0000313" key="1">
    <source>
        <dbReference type="EMBL" id="GIY04373.1"/>
    </source>
</evidence>
<organism evidence="1 2">
    <name type="scientific">Caerostris extrusa</name>
    <name type="common">Bark spider</name>
    <name type="synonym">Caerostris bankana</name>
    <dbReference type="NCBI Taxonomy" id="172846"/>
    <lineage>
        <taxon>Eukaryota</taxon>
        <taxon>Metazoa</taxon>
        <taxon>Ecdysozoa</taxon>
        <taxon>Arthropoda</taxon>
        <taxon>Chelicerata</taxon>
        <taxon>Arachnida</taxon>
        <taxon>Araneae</taxon>
        <taxon>Araneomorphae</taxon>
        <taxon>Entelegynae</taxon>
        <taxon>Araneoidea</taxon>
        <taxon>Araneidae</taxon>
        <taxon>Caerostris</taxon>
    </lineage>
</organism>
<comment type="caution">
    <text evidence="1">The sequence shown here is derived from an EMBL/GenBank/DDBJ whole genome shotgun (WGS) entry which is preliminary data.</text>
</comment>
<reference evidence="1 2" key="1">
    <citation type="submission" date="2021-06" db="EMBL/GenBank/DDBJ databases">
        <title>Caerostris extrusa draft genome.</title>
        <authorList>
            <person name="Kono N."/>
            <person name="Arakawa K."/>
        </authorList>
    </citation>
    <scope>NUCLEOTIDE SEQUENCE [LARGE SCALE GENOMIC DNA]</scope>
</reference>
<dbReference type="AlphaFoldDB" id="A0AAV4Q368"/>
<keyword evidence="2" id="KW-1185">Reference proteome</keyword>
<accession>A0AAV4Q368</accession>
<evidence type="ECO:0000313" key="2">
    <source>
        <dbReference type="Proteomes" id="UP001054945"/>
    </source>
</evidence>
<name>A0AAV4Q368_CAEEX</name>